<dbReference type="Pfam" id="PF10025">
    <property type="entry name" value="DUF2267"/>
    <property type="match status" value="1"/>
</dbReference>
<sequence length="164" mass="17260">MTTPTTLTTVPAQPAAARPEPPAPASARTTEHRTWEQLIDAVRESGQYATAKEAERVTRIVLSALGGHVTGEERVALARSLPERAARLVAAQIPVTSPLTAAEFVDYVAARIEGATPATARWDVSSVLGVLPQVTGDDVVDRVLAALPSGYALLFGRPELMPAA</sequence>
<dbReference type="Gene3D" id="1.10.490.110">
    <property type="entry name" value="Uncharacterized conserved protein DUF2267"/>
    <property type="match status" value="1"/>
</dbReference>
<accession>A0A1G7QLZ5</accession>
<evidence type="ECO:0000313" key="3">
    <source>
        <dbReference type="EMBL" id="WUR39433.1"/>
    </source>
</evidence>
<dbReference type="EMBL" id="CP108330">
    <property type="protein sequence ID" value="WUR39433.1"/>
    <property type="molecule type" value="Genomic_DNA"/>
</dbReference>
<gene>
    <name evidence="3" type="ORF">OHN36_20855</name>
    <name evidence="2" type="ORF">SAMN05216260_11339</name>
</gene>
<evidence type="ECO:0000256" key="1">
    <source>
        <dbReference type="SAM" id="MobiDB-lite"/>
    </source>
</evidence>
<dbReference type="Proteomes" id="UP000198614">
    <property type="component" value="Unassembled WGS sequence"/>
</dbReference>
<feature type="compositionally biased region" description="Low complexity" evidence="1">
    <location>
        <begin position="1"/>
        <end position="18"/>
    </location>
</feature>
<keyword evidence="5" id="KW-1185">Reference proteome</keyword>
<dbReference type="InterPro" id="IPR038282">
    <property type="entry name" value="DUF2267_sf"/>
</dbReference>
<reference evidence="3" key="2">
    <citation type="submission" date="2022-10" db="EMBL/GenBank/DDBJ databases">
        <title>The complete genomes of actinobacterial strains from the NBC collection.</title>
        <authorList>
            <person name="Joergensen T.S."/>
            <person name="Alvarez Arevalo M."/>
            <person name="Sterndorff E.B."/>
            <person name="Faurdal D."/>
            <person name="Vuksanovic O."/>
            <person name="Mourched A.-S."/>
            <person name="Charusanti P."/>
            <person name="Shaw S."/>
            <person name="Blin K."/>
            <person name="Weber T."/>
        </authorList>
    </citation>
    <scope>NUCLEOTIDE SEQUENCE</scope>
    <source>
        <strain evidence="3">NBC_00489</strain>
    </source>
</reference>
<dbReference type="Proteomes" id="UP001432161">
    <property type="component" value="Chromosome"/>
</dbReference>
<proteinExistence type="predicted"/>
<evidence type="ECO:0000313" key="2">
    <source>
        <dbReference type="EMBL" id="SDF99526.1"/>
    </source>
</evidence>
<evidence type="ECO:0000313" key="4">
    <source>
        <dbReference type="Proteomes" id="UP000198614"/>
    </source>
</evidence>
<feature type="region of interest" description="Disordered" evidence="1">
    <location>
        <begin position="1"/>
        <end position="31"/>
    </location>
</feature>
<dbReference type="OrthoDB" id="952780at2"/>
<name>A0A1G7QLZ5_9ACTN</name>
<dbReference type="EMBL" id="FNAX01000013">
    <property type="protein sequence ID" value="SDF99526.1"/>
    <property type="molecule type" value="Genomic_DNA"/>
</dbReference>
<protein>
    <submittedName>
        <fullName evidence="3">DUF2267 domain-containing protein</fullName>
    </submittedName>
    <submittedName>
        <fullName evidence="2">Uncharacterized conserved protein</fullName>
    </submittedName>
</protein>
<dbReference type="AlphaFoldDB" id="A0A1G7QLZ5"/>
<organism evidence="2 4">
    <name type="scientific">Streptomyces griseoaurantiacus</name>
    <dbReference type="NCBI Taxonomy" id="68213"/>
    <lineage>
        <taxon>Bacteria</taxon>
        <taxon>Bacillati</taxon>
        <taxon>Actinomycetota</taxon>
        <taxon>Actinomycetes</taxon>
        <taxon>Kitasatosporales</taxon>
        <taxon>Streptomycetaceae</taxon>
        <taxon>Streptomyces</taxon>
        <taxon>Streptomyces aurantiacus group</taxon>
    </lineage>
</organism>
<evidence type="ECO:0000313" key="5">
    <source>
        <dbReference type="Proteomes" id="UP001432161"/>
    </source>
</evidence>
<dbReference type="InterPro" id="IPR018727">
    <property type="entry name" value="DUF2267"/>
</dbReference>
<reference evidence="2 4" key="1">
    <citation type="submission" date="2016-10" db="EMBL/GenBank/DDBJ databases">
        <authorList>
            <person name="de Groot N.N."/>
        </authorList>
    </citation>
    <scope>NUCLEOTIDE SEQUENCE [LARGE SCALE GENOMIC DNA]</scope>
    <source>
        <strain evidence="2 4">CGMCC 4.1859</strain>
    </source>
</reference>